<dbReference type="Gene3D" id="3.30.160.60">
    <property type="entry name" value="Classic Zinc Finger"/>
    <property type="match status" value="1"/>
</dbReference>
<dbReference type="EMBL" id="CAXHTA020000011">
    <property type="protein sequence ID" value="CAL5224753.1"/>
    <property type="molecule type" value="Genomic_DNA"/>
</dbReference>
<feature type="compositionally biased region" description="Gly residues" evidence="1">
    <location>
        <begin position="186"/>
        <end position="197"/>
    </location>
</feature>
<proteinExistence type="predicted"/>
<organism evidence="3 4">
    <name type="scientific">Coccomyxa viridis</name>
    <dbReference type="NCBI Taxonomy" id="1274662"/>
    <lineage>
        <taxon>Eukaryota</taxon>
        <taxon>Viridiplantae</taxon>
        <taxon>Chlorophyta</taxon>
        <taxon>core chlorophytes</taxon>
        <taxon>Trebouxiophyceae</taxon>
        <taxon>Trebouxiophyceae incertae sedis</taxon>
        <taxon>Coccomyxaceae</taxon>
        <taxon>Coccomyxa</taxon>
    </lineage>
</organism>
<dbReference type="InterPro" id="IPR013087">
    <property type="entry name" value="Znf_C2H2_type"/>
</dbReference>
<dbReference type="PROSITE" id="PS00028">
    <property type="entry name" value="ZINC_FINGER_C2H2_1"/>
    <property type="match status" value="1"/>
</dbReference>
<name>A0ABP1FXY8_9CHLO</name>
<dbReference type="SUPFAM" id="SSF57667">
    <property type="entry name" value="beta-beta-alpha zinc fingers"/>
    <property type="match status" value="1"/>
</dbReference>
<dbReference type="InterPro" id="IPR036236">
    <property type="entry name" value="Znf_C2H2_sf"/>
</dbReference>
<dbReference type="Pfam" id="PF12874">
    <property type="entry name" value="zf-met"/>
    <property type="match status" value="1"/>
</dbReference>
<feature type="compositionally biased region" description="Acidic residues" evidence="1">
    <location>
        <begin position="316"/>
        <end position="327"/>
    </location>
</feature>
<gene>
    <name evidence="3" type="primary">g7488</name>
    <name evidence="3" type="ORF">VP750_LOCUS6412</name>
</gene>
<dbReference type="Proteomes" id="UP001497392">
    <property type="component" value="Unassembled WGS sequence"/>
</dbReference>
<evidence type="ECO:0000313" key="4">
    <source>
        <dbReference type="Proteomes" id="UP001497392"/>
    </source>
</evidence>
<feature type="region of interest" description="Disordered" evidence="1">
    <location>
        <begin position="149"/>
        <end position="212"/>
    </location>
</feature>
<feature type="region of interest" description="Disordered" evidence="1">
    <location>
        <begin position="250"/>
        <end position="339"/>
    </location>
</feature>
<evidence type="ECO:0000256" key="1">
    <source>
        <dbReference type="SAM" id="MobiDB-lite"/>
    </source>
</evidence>
<accession>A0ABP1FXY8</accession>
<feature type="compositionally biased region" description="Low complexity" evidence="1">
    <location>
        <begin position="149"/>
        <end position="159"/>
    </location>
</feature>
<feature type="domain" description="C2H2-type" evidence="2">
    <location>
        <begin position="83"/>
        <end position="105"/>
    </location>
</feature>
<reference evidence="3 4" key="1">
    <citation type="submission" date="2024-06" db="EMBL/GenBank/DDBJ databases">
        <authorList>
            <person name="Kraege A."/>
            <person name="Thomma B."/>
        </authorList>
    </citation>
    <scope>NUCLEOTIDE SEQUENCE [LARGE SCALE GENOMIC DNA]</scope>
</reference>
<evidence type="ECO:0000259" key="2">
    <source>
        <dbReference type="PROSITE" id="PS00028"/>
    </source>
</evidence>
<feature type="compositionally biased region" description="Basic and acidic residues" evidence="1">
    <location>
        <begin position="280"/>
        <end position="294"/>
    </location>
</feature>
<sequence>MSRRGVSAPLAVQMENLKKSMSSRDQRRNQERMHRVEQAGVDIYEKKNQPSNATGGVQLGPESAAFAAVQRAAALAGPSMIHCDLCNANFAGDAQYKQHVEGPIHRKALAKAEAQRQRDLQLGASKGAAESALAAAAWANGGVLSGRRQASQAGAARPPVQDTAMVPQQGNQGGMYANRGSTGVAGRLGGRQQGPGRGRGRHAAEQAAAEAARQAAMLRHAELVASARKDEGPISIGGWVPPSVSAASQAHSSASAGNGLPLKSSVDDVQQDSASEALAEDGHQIPRADPKLEEGNTGGSDEDEGKQGGLVAYSDGSDDSSDNDDEGDKGTKPRIVSFF</sequence>
<keyword evidence="4" id="KW-1185">Reference proteome</keyword>
<protein>
    <submittedName>
        <fullName evidence="3">G7488 protein</fullName>
    </submittedName>
</protein>
<evidence type="ECO:0000313" key="3">
    <source>
        <dbReference type="EMBL" id="CAL5224753.1"/>
    </source>
</evidence>
<comment type="caution">
    <text evidence="3">The sequence shown here is derived from an EMBL/GenBank/DDBJ whole genome shotgun (WGS) entry which is preliminary data.</text>
</comment>